<evidence type="ECO:0000313" key="1">
    <source>
        <dbReference type="EMBL" id="KAG5634881.1"/>
    </source>
</evidence>
<protein>
    <submittedName>
        <fullName evidence="1">Uncharacterized protein</fullName>
    </submittedName>
</protein>
<dbReference type="Gene3D" id="1.10.167.10">
    <property type="entry name" value="Regulator of G-protein Signalling 4, domain 2"/>
    <property type="match status" value="1"/>
</dbReference>
<dbReference type="AlphaFoldDB" id="A0A9P7FQ78"/>
<dbReference type="InterPro" id="IPR036305">
    <property type="entry name" value="RGS_sf"/>
</dbReference>
<gene>
    <name evidence="1" type="ORF">DXG03_005657</name>
</gene>
<keyword evidence="2" id="KW-1185">Reference proteome</keyword>
<dbReference type="Proteomes" id="UP000775547">
    <property type="component" value="Unassembled WGS sequence"/>
</dbReference>
<evidence type="ECO:0000313" key="2">
    <source>
        <dbReference type="Proteomes" id="UP000775547"/>
    </source>
</evidence>
<dbReference type="SUPFAM" id="SSF48097">
    <property type="entry name" value="Regulator of G-protein signaling, RGS"/>
    <property type="match status" value="1"/>
</dbReference>
<feature type="non-terminal residue" evidence="1">
    <location>
        <position position="1"/>
    </location>
</feature>
<accession>A0A9P7FQ78</accession>
<dbReference type="EMBL" id="JABCKV010003513">
    <property type="protein sequence ID" value="KAG5634881.1"/>
    <property type="molecule type" value="Genomic_DNA"/>
</dbReference>
<dbReference type="InterPro" id="IPR044926">
    <property type="entry name" value="RGS_subdomain_2"/>
</dbReference>
<reference evidence="1" key="1">
    <citation type="submission" date="2020-07" db="EMBL/GenBank/DDBJ databases">
        <authorList>
            <person name="Nieuwenhuis M."/>
            <person name="Van De Peppel L.J.J."/>
        </authorList>
    </citation>
    <scope>NUCLEOTIDE SEQUENCE</scope>
    <source>
        <strain evidence="1">AP01</strain>
        <tissue evidence="1">Mycelium</tissue>
    </source>
</reference>
<name>A0A9P7FQ78_9AGAR</name>
<comment type="caution">
    <text evidence="1">The sequence shown here is derived from an EMBL/GenBank/DDBJ whole genome shotgun (WGS) entry which is preliminary data.</text>
</comment>
<proteinExistence type="predicted"/>
<organism evidence="1 2">
    <name type="scientific">Asterophora parasitica</name>
    <dbReference type="NCBI Taxonomy" id="117018"/>
    <lineage>
        <taxon>Eukaryota</taxon>
        <taxon>Fungi</taxon>
        <taxon>Dikarya</taxon>
        <taxon>Basidiomycota</taxon>
        <taxon>Agaricomycotina</taxon>
        <taxon>Agaricomycetes</taxon>
        <taxon>Agaricomycetidae</taxon>
        <taxon>Agaricales</taxon>
        <taxon>Tricholomatineae</taxon>
        <taxon>Lyophyllaceae</taxon>
        <taxon>Asterophora</taxon>
    </lineage>
</organism>
<sequence>AITRKFNVTSSAIGGTGVHSLDDYSAGRVQADRRRHQQALLTKALAIYKAYLEPASKYELNTDYSLRNELVKFLDNIPEETQPKRRDKAAHIMACNAEQLQTLIQHYKLIQAYTFRVMLTDSLPKACVHHRKIIYLSNSSSG</sequence>
<reference evidence="1" key="2">
    <citation type="submission" date="2021-10" db="EMBL/GenBank/DDBJ databases">
        <title>Phylogenomics reveals ancestral predisposition of the termite-cultivated fungus Termitomyces towards a domesticated lifestyle.</title>
        <authorList>
            <person name="Auxier B."/>
            <person name="Grum-Grzhimaylo A."/>
            <person name="Cardenas M.E."/>
            <person name="Lodge J.D."/>
            <person name="Laessoe T."/>
            <person name="Pedersen O."/>
            <person name="Smith M.E."/>
            <person name="Kuyper T.W."/>
            <person name="Franco-Molano E.A."/>
            <person name="Baroni T.J."/>
            <person name="Aanen D.K."/>
        </authorList>
    </citation>
    <scope>NUCLEOTIDE SEQUENCE</scope>
    <source>
        <strain evidence="1">AP01</strain>
        <tissue evidence="1">Mycelium</tissue>
    </source>
</reference>